<sequence length="175" mass="18762">MTAGVQTPVVAAGTWTVSDSRTRVTFAVPNFGRPAHGSVACSWGELVVGDAGVPVRVRAELDLDSLDTGIAKRDADLRKPRLLDIDRNPTMTWSADRFSAREDGRWIAEGVLHVRGTSAPLAVIGVVEITAEGWLRVRATAALDRTAVGLRAPRFLIGRTVEIDVDAWLSHASPG</sequence>
<dbReference type="PANTHER" id="PTHR34406">
    <property type="entry name" value="PROTEIN YCEI"/>
    <property type="match status" value="1"/>
</dbReference>
<comment type="similarity">
    <text evidence="1">Belongs to the UPF0312 family.</text>
</comment>
<evidence type="ECO:0000256" key="1">
    <source>
        <dbReference type="ARBA" id="ARBA00008812"/>
    </source>
</evidence>
<protein>
    <submittedName>
        <fullName evidence="3">Polyisoprenoid-binding protein YceI</fullName>
    </submittedName>
</protein>
<dbReference type="Gene3D" id="2.40.128.110">
    <property type="entry name" value="Lipid/polyisoprenoid-binding, YceI-like"/>
    <property type="match status" value="1"/>
</dbReference>
<proteinExistence type="inferred from homology"/>
<evidence type="ECO:0000313" key="4">
    <source>
        <dbReference type="Proteomes" id="UP000319865"/>
    </source>
</evidence>
<evidence type="ECO:0000259" key="2">
    <source>
        <dbReference type="SMART" id="SM00867"/>
    </source>
</evidence>
<dbReference type="EMBL" id="VFQE01000001">
    <property type="protein sequence ID" value="TQN42341.1"/>
    <property type="molecule type" value="Genomic_DNA"/>
</dbReference>
<keyword evidence="4" id="KW-1185">Reference proteome</keyword>
<name>A0A543PE32_9ACTN</name>
<gene>
    <name evidence="3" type="ORF">FHU33_1738</name>
</gene>
<reference evidence="3 4" key="1">
    <citation type="submission" date="2019-06" db="EMBL/GenBank/DDBJ databases">
        <title>Sequencing the genomes of 1000 actinobacteria strains.</title>
        <authorList>
            <person name="Klenk H.-P."/>
        </authorList>
    </citation>
    <scope>NUCLEOTIDE SEQUENCE [LARGE SCALE GENOMIC DNA]</scope>
    <source>
        <strain evidence="3 4">DSM 46837</strain>
    </source>
</reference>
<dbReference type="PANTHER" id="PTHR34406:SF1">
    <property type="entry name" value="PROTEIN YCEI"/>
    <property type="match status" value="1"/>
</dbReference>
<accession>A0A543PE32</accession>
<organism evidence="3 4">
    <name type="scientific">Blastococcus colisei</name>
    <dbReference type="NCBI Taxonomy" id="1564162"/>
    <lineage>
        <taxon>Bacteria</taxon>
        <taxon>Bacillati</taxon>
        <taxon>Actinomycetota</taxon>
        <taxon>Actinomycetes</taxon>
        <taxon>Geodermatophilales</taxon>
        <taxon>Geodermatophilaceae</taxon>
        <taxon>Blastococcus</taxon>
    </lineage>
</organism>
<dbReference type="AlphaFoldDB" id="A0A543PE32"/>
<dbReference type="Proteomes" id="UP000319865">
    <property type="component" value="Unassembled WGS sequence"/>
</dbReference>
<dbReference type="InterPro" id="IPR007372">
    <property type="entry name" value="Lipid/polyisoprenoid-bd_YceI"/>
</dbReference>
<dbReference type="SUPFAM" id="SSF101874">
    <property type="entry name" value="YceI-like"/>
    <property type="match status" value="1"/>
</dbReference>
<dbReference type="Pfam" id="PF04264">
    <property type="entry name" value="YceI"/>
    <property type="match status" value="1"/>
</dbReference>
<feature type="domain" description="Lipid/polyisoprenoid-binding YceI-like" evidence="2">
    <location>
        <begin position="14"/>
        <end position="170"/>
    </location>
</feature>
<dbReference type="RefSeq" id="WP_170182364.1">
    <property type="nucleotide sequence ID" value="NZ_VFQE01000001.1"/>
</dbReference>
<dbReference type="InterPro" id="IPR036761">
    <property type="entry name" value="TTHA0802/YceI-like_sf"/>
</dbReference>
<comment type="caution">
    <text evidence="3">The sequence shown here is derived from an EMBL/GenBank/DDBJ whole genome shotgun (WGS) entry which is preliminary data.</text>
</comment>
<dbReference type="SMART" id="SM00867">
    <property type="entry name" value="YceI"/>
    <property type="match status" value="1"/>
</dbReference>
<evidence type="ECO:0000313" key="3">
    <source>
        <dbReference type="EMBL" id="TQN42341.1"/>
    </source>
</evidence>